<evidence type="ECO:0000313" key="2">
    <source>
        <dbReference type="Proteomes" id="UP000019131"/>
    </source>
</evidence>
<comment type="caution">
    <text evidence="1">The sequence shown here is derived from an EMBL/GenBank/DDBJ whole genome shotgun (WGS) entry which is preliminary data.</text>
</comment>
<evidence type="ECO:0000313" key="1">
    <source>
        <dbReference type="EMBL" id="GAE84130.1"/>
    </source>
</evidence>
<organism evidence="1 2">
    <name type="scientific">Bacteroides reticulotermitis JCM 10512</name>
    <dbReference type="NCBI Taxonomy" id="1445607"/>
    <lineage>
        <taxon>Bacteria</taxon>
        <taxon>Pseudomonadati</taxon>
        <taxon>Bacteroidota</taxon>
        <taxon>Bacteroidia</taxon>
        <taxon>Bacteroidales</taxon>
        <taxon>Bacteroidaceae</taxon>
        <taxon>Bacteroides</taxon>
    </lineage>
</organism>
<reference evidence="1 2" key="1">
    <citation type="journal article" date="2014" name="Genome Announc.">
        <title>Draft Genome Sequence of Bacteroides reticulotermitis Strain JCM 10512T, Isolated from the Gut of a Termite.</title>
        <authorList>
            <person name="Yuki M."/>
            <person name="Oshima K."/>
            <person name="Suda W."/>
            <person name="Sakamoto M."/>
            <person name="Iida T."/>
            <person name="Hattori M."/>
            <person name="Ohkuma M."/>
        </authorList>
    </citation>
    <scope>NUCLEOTIDE SEQUENCE [LARGE SCALE GENOMIC DNA]</scope>
    <source>
        <strain evidence="1 2">JCM 10512</strain>
    </source>
</reference>
<sequence>MNLFYQKDDGVLFLANTESATYIQKLELNLEKDTLLLTTYKKDVSGSTKFKASLFSKWRVKLDSTFHIKYLKYGDKAVELSELKSPSKDLIQRFYPSIEIQPEKFPYVVE</sequence>
<name>W4USD8_9BACE</name>
<protein>
    <submittedName>
        <fullName evidence="1">Uncharacterized protein</fullName>
    </submittedName>
</protein>
<dbReference type="EMBL" id="BAIV01000014">
    <property type="protein sequence ID" value="GAE84130.1"/>
    <property type="molecule type" value="Genomic_DNA"/>
</dbReference>
<gene>
    <name evidence="1" type="ORF">JCM10512_2449</name>
</gene>
<proteinExistence type="predicted"/>
<dbReference type="Proteomes" id="UP000019131">
    <property type="component" value="Unassembled WGS sequence"/>
</dbReference>
<dbReference type="AlphaFoldDB" id="W4USD8"/>
<keyword evidence="2" id="KW-1185">Reference proteome</keyword>
<accession>W4USD8</accession>